<dbReference type="Proteomes" id="UP000078046">
    <property type="component" value="Unassembled WGS sequence"/>
</dbReference>
<evidence type="ECO:0000256" key="6">
    <source>
        <dbReference type="ARBA" id="ARBA00023212"/>
    </source>
</evidence>
<gene>
    <name evidence="11" type="ORF">A3Q56_01103</name>
</gene>
<dbReference type="GO" id="GO:0035082">
    <property type="term" value="P:axoneme assembly"/>
    <property type="evidence" value="ECO:0007669"/>
    <property type="project" value="InterPro"/>
</dbReference>
<feature type="non-terminal residue" evidence="11">
    <location>
        <position position="1"/>
    </location>
</feature>
<protein>
    <recommendedName>
        <fullName evidence="10">Radial spoke head protein 9 homolog</fullName>
    </recommendedName>
</protein>
<sequence length="53" mass="6096">TWSFNSEQNGIVMLRSLLWLGFVFYHVPNSTNFGSIYIGTGEKNIDLPFMLCH</sequence>
<dbReference type="GO" id="GO:0001534">
    <property type="term" value="C:radial spoke"/>
    <property type="evidence" value="ECO:0007669"/>
    <property type="project" value="InterPro"/>
</dbReference>
<accession>A0A177B9Y2</accession>
<dbReference type="InterPro" id="IPR055316">
    <property type="entry name" value="RSP9"/>
</dbReference>
<dbReference type="GO" id="GO:0060091">
    <property type="term" value="C:kinocilium"/>
    <property type="evidence" value="ECO:0007669"/>
    <property type="project" value="UniProtKB-SubCell"/>
</dbReference>
<keyword evidence="4" id="KW-0282">Flagellum</keyword>
<evidence type="ECO:0000256" key="5">
    <source>
        <dbReference type="ARBA" id="ARBA00023069"/>
    </source>
</evidence>
<evidence type="ECO:0000256" key="10">
    <source>
        <dbReference type="ARBA" id="ARBA00041080"/>
    </source>
</evidence>
<comment type="caution">
    <text evidence="11">The sequence shown here is derived from an EMBL/GenBank/DDBJ whole genome shotgun (WGS) entry which is preliminary data.</text>
</comment>
<evidence type="ECO:0000256" key="3">
    <source>
        <dbReference type="ARBA" id="ARBA00022794"/>
    </source>
</evidence>
<keyword evidence="7" id="KW-0966">Cell projection</keyword>
<dbReference type="AlphaFoldDB" id="A0A177B9Y2"/>
<evidence type="ECO:0000256" key="9">
    <source>
        <dbReference type="ARBA" id="ARBA00038319"/>
    </source>
</evidence>
<dbReference type="PANTHER" id="PTHR22069:SF0">
    <property type="entry name" value="RADIAL SPOKE HEAD PROTEIN 9 HOMOLOG"/>
    <property type="match status" value="1"/>
</dbReference>
<evidence type="ECO:0000256" key="7">
    <source>
        <dbReference type="ARBA" id="ARBA00023273"/>
    </source>
</evidence>
<evidence type="ECO:0000256" key="2">
    <source>
        <dbReference type="ARBA" id="ARBA00022490"/>
    </source>
</evidence>
<evidence type="ECO:0000313" key="12">
    <source>
        <dbReference type="Proteomes" id="UP000078046"/>
    </source>
</evidence>
<evidence type="ECO:0000256" key="8">
    <source>
        <dbReference type="ARBA" id="ARBA00037822"/>
    </source>
</evidence>
<keyword evidence="5" id="KW-0969">Cilium</keyword>
<reference evidence="11 12" key="1">
    <citation type="submission" date="2016-04" db="EMBL/GenBank/DDBJ databases">
        <title>The genome of Intoshia linei affirms orthonectids as highly simplified spiralians.</title>
        <authorList>
            <person name="Mikhailov K.V."/>
            <person name="Slusarev G.S."/>
            <person name="Nikitin M.A."/>
            <person name="Logacheva M.D."/>
            <person name="Penin A."/>
            <person name="Aleoshin V."/>
            <person name="Panchin Y.V."/>
        </authorList>
    </citation>
    <scope>NUCLEOTIDE SEQUENCE [LARGE SCALE GENOMIC DNA]</scope>
    <source>
        <strain evidence="11">Intl2013</strain>
        <tissue evidence="11">Whole animal</tissue>
    </source>
</reference>
<dbReference type="GO" id="GO:0060294">
    <property type="term" value="P:cilium movement involved in cell motility"/>
    <property type="evidence" value="ECO:0007669"/>
    <property type="project" value="InterPro"/>
</dbReference>
<keyword evidence="3" id="KW-0970">Cilium biogenesis/degradation</keyword>
<evidence type="ECO:0000256" key="1">
    <source>
        <dbReference type="ARBA" id="ARBA00004611"/>
    </source>
</evidence>
<dbReference type="PANTHER" id="PTHR22069">
    <property type="entry name" value="MITOCHONDRIAL RIBOSOMAL PROTEIN S18"/>
    <property type="match status" value="1"/>
</dbReference>
<keyword evidence="6" id="KW-0206">Cytoskeleton</keyword>
<proteinExistence type="inferred from homology"/>
<keyword evidence="2" id="KW-0963">Cytoplasm</keyword>
<evidence type="ECO:0000256" key="4">
    <source>
        <dbReference type="ARBA" id="ARBA00022846"/>
    </source>
</evidence>
<name>A0A177B9Y2_9BILA</name>
<dbReference type="OrthoDB" id="10258956at2759"/>
<dbReference type="InterPro" id="IPR006802">
    <property type="entry name" value="Radial_spoke"/>
</dbReference>
<dbReference type="Pfam" id="PF04712">
    <property type="entry name" value="Radial_spoke"/>
    <property type="match status" value="1"/>
</dbReference>
<comment type="subcellular location">
    <subcellularLocation>
        <location evidence="8">Cell projection</location>
        <location evidence="8">Kinocilium</location>
    </subcellularLocation>
    <subcellularLocation>
        <location evidence="1">Cytoplasm</location>
        <location evidence="1">Cytoskeleton</location>
        <location evidence="1">Flagellum axoneme</location>
    </subcellularLocation>
</comment>
<comment type="similarity">
    <text evidence="9">Belongs to the flagellar radial spoke RSP9 family.</text>
</comment>
<keyword evidence="12" id="KW-1185">Reference proteome</keyword>
<dbReference type="EMBL" id="LWCA01000078">
    <property type="protein sequence ID" value="OAF71118.1"/>
    <property type="molecule type" value="Genomic_DNA"/>
</dbReference>
<dbReference type="GO" id="GO:0044458">
    <property type="term" value="P:motile cilium assembly"/>
    <property type="evidence" value="ECO:0007669"/>
    <property type="project" value="TreeGrafter"/>
</dbReference>
<organism evidence="11 12">
    <name type="scientific">Intoshia linei</name>
    <dbReference type="NCBI Taxonomy" id="1819745"/>
    <lineage>
        <taxon>Eukaryota</taxon>
        <taxon>Metazoa</taxon>
        <taxon>Spiralia</taxon>
        <taxon>Lophotrochozoa</taxon>
        <taxon>Mesozoa</taxon>
        <taxon>Orthonectida</taxon>
        <taxon>Rhopaluridae</taxon>
        <taxon>Intoshia</taxon>
    </lineage>
</organism>
<evidence type="ECO:0000313" key="11">
    <source>
        <dbReference type="EMBL" id="OAF71118.1"/>
    </source>
</evidence>